<dbReference type="PROSITE" id="PS51312">
    <property type="entry name" value="SB"/>
    <property type="match status" value="1"/>
</dbReference>
<name>A0AAW1CNI3_9HEMI</name>
<dbReference type="GO" id="GO:0043130">
    <property type="term" value="F:ubiquitin binding"/>
    <property type="evidence" value="ECO:0007669"/>
    <property type="project" value="TreeGrafter"/>
</dbReference>
<dbReference type="GO" id="GO:0000813">
    <property type="term" value="C:ESCRT I complex"/>
    <property type="evidence" value="ECO:0007669"/>
    <property type="project" value="TreeGrafter"/>
</dbReference>
<accession>A0AAW1CNI3</accession>
<comment type="subcellular location">
    <subcellularLocation>
        <location evidence="1">Endosome</location>
    </subcellularLocation>
</comment>
<keyword evidence="3 7" id="KW-0813">Transport</keyword>
<dbReference type="SUPFAM" id="SSF54495">
    <property type="entry name" value="UBC-like"/>
    <property type="match status" value="1"/>
</dbReference>
<sequence length="393" mass="44843">MMPNLDSVLMQTYQRPEIARRDIAKALESYKTLTWKHERFVFNDGRFKELVNLQGTIPITYKGNPYNIPICIWLMDTHPHHAPMCYVKPTPDMQIKISMYIDHNGKIYLPYLHDWNPASSDLCGLILVMICAFGEYPPVFSKPRTAEVQPPYPTQPQPHTGFMPMPGTSANYPPYPAMIPHQPVTNMPSSTASSFPLPYSTENTTPYPPYPTPMTTPQTPPNKTNTITEEHIKASLLSAVQDKLMQKLNEYFAQSRAELDILEQTSKELNQGKVKLQELIDKLNKDKADLERNIELLKEREVELEKAISELGEQGDIDVDEAVTTTTPLYKQILNAYAEEAAIEDTIYYMGEALRRGVIDLDVFLKQVRTLSRKQFMLRALMQKCRQKAGLAC</sequence>
<proteinExistence type="inferred from homology"/>
<dbReference type="PANTHER" id="PTHR23306">
    <property type="entry name" value="TUMOR SUSCEPTIBILITY GENE 101 PROTEIN-RELATED"/>
    <property type="match status" value="1"/>
</dbReference>
<dbReference type="SUPFAM" id="SSF140111">
    <property type="entry name" value="Endosomal sorting complex assembly domain"/>
    <property type="match status" value="1"/>
</dbReference>
<dbReference type="Pfam" id="PF09454">
    <property type="entry name" value="Vps23_core"/>
    <property type="match status" value="1"/>
</dbReference>
<dbReference type="InterPro" id="IPR016135">
    <property type="entry name" value="UBQ-conjugating_enzyme/RWD"/>
</dbReference>
<dbReference type="PANTHER" id="PTHR23306:SF3">
    <property type="entry name" value="TUMOR SUPPRESSOR PROTEIN 101"/>
    <property type="match status" value="1"/>
</dbReference>
<organism evidence="11 12">
    <name type="scientific">Rhynocoris fuscipes</name>
    <dbReference type="NCBI Taxonomy" id="488301"/>
    <lineage>
        <taxon>Eukaryota</taxon>
        <taxon>Metazoa</taxon>
        <taxon>Ecdysozoa</taxon>
        <taxon>Arthropoda</taxon>
        <taxon>Hexapoda</taxon>
        <taxon>Insecta</taxon>
        <taxon>Pterygota</taxon>
        <taxon>Neoptera</taxon>
        <taxon>Paraneoptera</taxon>
        <taxon>Hemiptera</taxon>
        <taxon>Heteroptera</taxon>
        <taxon>Panheteroptera</taxon>
        <taxon>Cimicomorpha</taxon>
        <taxon>Reduviidae</taxon>
        <taxon>Harpactorinae</taxon>
        <taxon>Harpactorini</taxon>
        <taxon>Rhynocoris</taxon>
    </lineage>
</organism>
<dbReference type="GO" id="GO:0015031">
    <property type="term" value="P:protein transport"/>
    <property type="evidence" value="ECO:0007669"/>
    <property type="project" value="UniProtKB-UniRule"/>
</dbReference>
<comment type="caution">
    <text evidence="11">The sequence shown here is derived from an EMBL/GenBank/DDBJ whole genome shotgun (WGS) entry which is preliminary data.</text>
</comment>
<feature type="domain" description="SB" evidence="9">
    <location>
        <begin position="327"/>
        <end position="393"/>
    </location>
</feature>
<dbReference type="AlphaFoldDB" id="A0AAW1CNI3"/>
<keyword evidence="6 8" id="KW-0175">Coiled coil</keyword>
<evidence type="ECO:0000256" key="4">
    <source>
        <dbReference type="ARBA" id="ARBA00022753"/>
    </source>
</evidence>
<evidence type="ECO:0000256" key="6">
    <source>
        <dbReference type="ARBA" id="ARBA00023054"/>
    </source>
</evidence>
<keyword evidence="12" id="KW-1185">Reference proteome</keyword>
<feature type="domain" description="UEV" evidence="10">
    <location>
        <begin position="1"/>
        <end position="143"/>
    </location>
</feature>
<dbReference type="GO" id="GO:0008333">
    <property type="term" value="P:endosome to lysosome transport"/>
    <property type="evidence" value="ECO:0007669"/>
    <property type="project" value="TreeGrafter"/>
</dbReference>
<dbReference type="InterPro" id="IPR037202">
    <property type="entry name" value="ESCRT_assembly_dom"/>
</dbReference>
<dbReference type="Proteomes" id="UP001461498">
    <property type="component" value="Unassembled WGS sequence"/>
</dbReference>
<evidence type="ECO:0000256" key="2">
    <source>
        <dbReference type="ARBA" id="ARBA00009594"/>
    </source>
</evidence>
<evidence type="ECO:0000313" key="11">
    <source>
        <dbReference type="EMBL" id="KAK9499283.1"/>
    </source>
</evidence>
<evidence type="ECO:0000259" key="9">
    <source>
        <dbReference type="PROSITE" id="PS51312"/>
    </source>
</evidence>
<dbReference type="Gene3D" id="3.10.110.10">
    <property type="entry name" value="Ubiquitin Conjugating Enzyme"/>
    <property type="match status" value="1"/>
</dbReference>
<reference evidence="11 12" key="1">
    <citation type="submission" date="2022-12" db="EMBL/GenBank/DDBJ databases">
        <title>Chromosome-level genome assembly of true bugs.</title>
        <authorList>
            <person name="Ma L."/>
            <person name="Li H."/>
        </authorList>
    </citation>
    <scope>NUCLEOTIDE SEQUENCE [LARGE SCALE GENOMIC DNA]</scope>
    <source>
        <strain evidence="11">Lab_2022b</strain>
    </source>
</reference>
<feature type="coiled-coil region" evidence="8">
    <location>
        <begin position="245"/>
        <end position="314"/>
    </location>
</feature>
<evidence type="ECO:0000259" key="10">
    <source>
        <dbReference type="PROSITE" id="PS51322"/>
    </source>
</evidence>
<dbReference type="Gene3D" id="6.10.250.370">
    <property type="match status" value="1"/>
</dbReference>
<evidence type="ECO:0000256" key="7">
    <source>
        <dbReference type="PROSITE-ProRule" id="PRU00644"/>
    </source>
</evidence>
<evidence type="ECO:0000256" key="5">
    <source>
        <dbReference type="ARBA" id="ARBA00022927"/>
    </source>
</evidence>
<keyword evidence="5 7" id="KW-0653">Protein transport</keyword>
<dbReference type="InterPro" id="IPR008883">
    <property type="entry name" value="UEV_N"/>
</dbReference>
<evidence type="ECO:0000313" key="12">
    <source>
        <dbReference type="Proteomes" id="UP001461498"/>
    </source>
</evidence>
<keyword evidence="4" id="KW-0967">Endosome</keyword>
<dbReference type="InterPro" id="IPR052070">
    <property type="entry name" value="ESCRT-I_UEV_domain"/>
</dbReference>
<dbReference type="PROSITE" id="PS51322">
    <property type="entry name" value="UEV"/>
    <property type="match status" value="1"/>
</dbReference>
<dbReference type="InterPro" id="IPR017916">
    <property type="entry name" value="SB_dom"/>
</dbReference>
<dbReference type="Gene3D" id="6.10.140.820">
    <property type="match status" value="1"/>
</dbReference>
<evidence type="ECO:0000256" key="1">
    <source>
        <dbReference type="ARBA" id="ARBA00004177"/>
    </source>
</evidence>
<comment type="similarity">
    <text evidence="2">Belongs to the ubiquitin-conjugating enzyme family. UEV subfamily.</text>
</comment>
<dbReference type="Pfam" id="PF05743">
    <property type="entry name" value="UEV"/>
    <property type="match status" value="1"/>
</dbReference>
<protein>
    <recommendedName>
        <fullName evidence="13">Tumor susceptibility gene 101 protein</fullName>
    </recommendedName>
</protein>
<evidence type="ECO:0000256" key="8">
    <source>
        <dbReference type="SAM" id="Coils"/>
    </source>
</evidence>
<evidence type="ECO:0008006" key="13">
    <source>
        <dbReference type="Google" id="ProtNLM"/>
    </source>
</evidence>
<dbReference type="EMBL" id="JAPXFL010000011">
    <property type="protein sequence ID" value="KAK9499283.1"/>
    <property type="molecule type" value="Genomic_DNA"/>
</dbReference>
<evidence type="ECO:0000256" key="3">
    <source>
        <dbReference type="ARBA" id="ARBA00022448"/>
    </source>
</evidence>
<dbReference type="CDD" id="cd11685">
    <property type="entry name" value="UEV_TSG101-like"/>
    <property type="match status" value="1"/>
</dbReference>
<dbReference type="EMBL" id="JAPXFL010000011">
    <property type="protein sequence ID" value="KAK9499285.1"/>
    <property type="molecule type" value="Genomic_DNA"/>
</dbReference>
<gene>
    <name evidence="11" type="ORF">O3M35_002343</name>
</gene>